<gene>
    <name evidence="3" type="ORF">PI95_028365</name>
</gene>
<evidence type="ECO:0000313" key="4">
    <source>
        <dbReference type="Proteomes" id="UP000031549"/>
    </source>
</evidence>
<dbReference type="SUPFAM" id="SSF46565">
    <property type="entry name" value="Chaperone J-domain"/>
    <property type="match status" value="1"/>
</dbReference>
<dbReference type="SUPFAM" id="SSF48452">
    <property type="entry name" value="TPR-like"/>
    <property type="match status" value="1"/>
</dbReference>
<reference evidence="3 4" key="1">
    <citation type="journal article" date="2015" name="Genome Announc.">
        <title>Draft Genome Sequence of Cyanobacterium Hassallia byssoidea Strain VB512170, Isolated from Monuments in India.</title>
        <authorList>
            <person name="Singh D."/>
            <person name="Chandrababunaidu M.M."/>
            <person name="Panda A."/>
            <person name="Sen D."/>
            <person name="Bhattacharyya S."/>
            <person name="Adhikary S.P."/>
            <person name="Tripathy S."/>
        </authorList>
    </citation>
    <scope>NUCLEOTIDE SEQUENCE [LARGE SCALE GENOMIC DNA]</scope>
    <source>
        <strain evidence="3 4">VB512170</strain>
    </source>
</reference>
<sequence length="202" mass="23792">MSDDNPLPHLRLDIHHAYEILGLKPGVSQKEVKQAYRKLVKVWHPDRFFSLQEKQKAEERIKKINEAYNQLKSYQPIAANESSAANYTEIHIHRFDAEAFYELGRENVRKRMYQEAIANFTHAIRLNPKYIKAYKYRGLICSELGYEYRATADLNKAAELEWQLKYPGTKPTPSPKSVSKPASLKHRFCQKIKKLLRFRRSR</sequence>
<organism evidence="3 4">
    <name type="scientific">Hassallia byssoidea VB512170</name>
    <dbReference type="NCBI Taxonomy" id="1304833"/>
    <lineage>
        <taxon>Bacteria</taxon>
        <taxon>Bacillati</taxon>
        <taxon>Cyanobacteriota</taxon>
        <taxon>Cyanophyceae</taxon>
        <taxon>Nostocales</taxon>
        <taxon>Tolypothrichaceae</taxon>
        <taxon>Hassallia</taxon>
    </lineage>
</organism>
<keyword evidence="4" id="KW-1185">Reference proteome</keyword>
<dbReference type="EMBL" id="JTCM02000105">
    <property type="protein sequence ID" value="NEU76329.1"/>
    <property type="molecule type" value="Genomic_DNA"/>
</dbReference>
<evidence type="ECO:0000313" key="3">
    <source>
        <dbReference type="EMBL" id="NEU76329.1"/>
    </source>
</evidence>
<dbReference type="Proteomes" id="UP000031549">
    <property type="component" value="Unassembled WGS sequence"/>
</dbReference>
<dbReference type="Pfam" id="PF00226">
    <property type="entry name" value="DnaJ"/>
    <property type="match status" value="1"/>
</dbReference>
<dbReference type="AlphaFoldDB" id="A0A846HHN4"/>
<protein>
    <submittedName>
        <fullName evidence="3">DnaJ domain-containing protein</fullName>
    </submittedName>
</protein>
<name>A0A846HHN4_9CYAN</name>
<dbReference type="InterPro" id="IPR001623">
    <property type="entry name" value="DnaJ_domain"/>
</dbReference>
<evidence type="ECO:0000259" key="2">
    <source>
        <dbReference type="PROSITE" id="PS50076"/>
    </source>
</evidence>
<dbReference type="PRINTS" id="PR00625">
    <property type="entry name" value="JDOMAIN"/>
</dbReference>
<dbReference type="InterPro" id="IPR036869">
    <property type="entry name" value="J_dom_sf"/>
</dbReference>
<dbReference type="Gene3D" id="1.10.287.110">
    <property type="entry name" value="DnaJ domain"/>
    <property type="match status" value="1"/>
</dbReference>
<evidence type="ECO:0000256" key="1">
    <source>
        <dbReference type="PROSITE-ProRule" id="PRU00339"/>
    </source>
</evidence>
<proteinExistence type="predicted"/>
<dbReference type="InterPro" id="IPR050817">
    <property type="entry name" value="DjlA_DnaK_co-chaperone"/>
</dbReference>
<dbReference type="SMART" id="SM00271">
    <property type="entry name" value="DnaJ"/>
    <property type="match status" value="1"/>
</dbReference>
<dbReference type="CDD" id="cd06257">
    <property type="entry name" value="DnaJ"/>
    <property type="match status" value="1"/>
</dbReference>
<dbReference type="PROSITE" id="PS50076">
    <property type="entry name" value="DNAJ_2"/>
    <property type="match status" value="1"/>
</dbReference>
<accession>A0A846HHN4</accession>
<dbReference type="InterPro" id="IPR011990">
    <property type="entry name" value="TPR-like_helical_dom_sf"/>
</dbReference>
<dbReference type="Gene3D" id="1.25.40.10">
    <property type="entry name" value="Tetratricopeptide repeat domain"/>
    <property type="match status" value="1"/>
</dbReference>
<dbReference type="SMART" id="SM00028">
    <property type="entry name" value="TPR"/>
    <property type="match status" value="1"/>
</dbReference>
<dbReference type="PROSITE" id="PS50005">
    <property type="entry name" value="TPR"/>
    <property type="match status" value="1"/>
</dbReference>
<comment type="caution">
    <text evidence="3">The sequence shown here is derived from an EMBL/GenBank/DDBJ whole genome shotgun (WGS) entry which is preliminary data.</text>
</comment>
<dbReference type="PANTHER" id="PTHR24074">
    <property type="entry name" value="CO-CHAPERONE PROTEIN DJLA"/>
    <property type="match status" value="1"/>
</dbReference>
<dbReference type="RefSeq" id="WP_039743257.1">
    <property type="nucleotide sequence ID" value="NZ_JTCM02000105.1"/>
</dbReference>
<feature type="repeat" description="TPR" evidence="1">
    <location>
        <begin position="97"/>
        <end position="130"/>
    </location>
</feature>
<feature type="domain" description="J" evidence="2">
    <location>
        <begin position="16"/>
        <end position="91"/>
    </location>
</feature>
<dbReference type="InterPro" id="IPR019734">
    <property type="entry name" value="TPR_rpt"/>
</dbReference>
<keyword evidence="1" id="KW-0802">TPR repeat</keyword>